<evidence type="ECO:0000313" key="6">
    <source>
        <dbReference type="EMBL" id="KCW67233.1"/>
    </source>
</evidence>
<proteinExistence type="inferred from homology"/>
<reference evidence="6" key="1">
    <citation type="submission" date="2013-07" db="EMBL/GenBank/DDBJ databases">
        <title>The genome of Eucalyptus grandis.</title>
        <authorList>
            <person name="Schmutz J."/>
            <person name="Hayes R."/>
            <person name="Myburg A."/>
            <person name="Tuskan G."/>
            <person name="Grattapaglia D."/>
            <person name="Rokhsar D.S."/>
        </authorList>
    </citation>
    <scope>NUCLEOTIDE SEQUENCE</scope>
    <source>
        <tissue evidence="6">Leaf extractions</tissue>
    </source>
</reference>
<dbReference type="GO" id="GO:0043531">
    <property type="term" value="F:ADP binding"/>
    <property type="evidence" value="ECO:0007669"/>
    <property type="project" value="InterPro"/>
</dbReference>
<dbReference type="PANTHER" id="PTHR33463">
    <property type="entry name" value="NB-ARC DOMAIN-CONTAINING PROTEIN-RELATED"/>
    <property type="match status" value="1"/>
</dbReference>
<dbReference type="AlphaFoldDB" id="A0A059BMA0"/>
<evidence type="ECO:0000256" key="3">
    <source>
        <dbReference type="ARBA" id="ARBA00022821"/>
    </source>
</evidence>
<dbReference type="EMBL" id="KK198758">
    <property type="protein sequence ID" value="KCW67233.1"/>
    <property type="molecule type" value="Genomic_DNA"/>
</dbReference>
<dbReference type="Gene3D" id="3.80.10.10">
    <property type="entry name" value="Ribonuclease Inhibitor"/>
    <property type="match status" value="3"/>
</dbReference>
<feature type="domain" description="NB-ARC" evidence="5">
    <location>
        <begin position="77"/>
        <end position="238"/>
    </location>
</feature>
<dbReference type="InterPro" id="IPR002182">
    <property type="entry name" value="NB-ARC"/>
</dbReference>
<dbReference type="SUPFAM" id="SSF52058">
    <property type="entry name" value="L domain-like"/>
    <property type="match status" value="1"/>
</dbReference>
<keyword evidence="2" id="KW-0547">Nucleotide-binding</keyword>
<evidence type="ECO:0000256" key="1">
    <source>
        <dbReference type="ARBA" id="ARBA00008894"/>
    </source>
</evidence>
<organism evidence="6">
    <name type="scientific">Eucalyptus grandis</name>
    <name type="common">Flooded gum</name>
    <dbReference type="NCBI Taxonomy" id="71139"/>
    <lineage>
        <taxon>Eukaryota</taxon>
        <taxon>Viridiplantae</taxon>
        <taxon>Streptophyta</taxon>
        <taxon>Embryophyta</taxon>
        <taxon>Tracheophyta</taxon>
        <taxon>Spermatophyta</taxon>
        <taxon>Magnoliopsida</taxon>
        <taxon>eudicotyledons</taxon>
        <taxon>Gunneridae</taxon>
        <taxon>Pentapetalae</taxon>
        <taxon>rosids</taxon>
        <taxon>malvids</taxon>
        <taxon>Myrtales</taxon>
        <taxon>Myrtaceae</taxon>
        <taxon>Myrtoideae</taxon>
        <taxon>Eucalypteae</taxon>
        <taxon>Eucalyptus</taxon>
    </lineage>
</organism>
<dbReference type="PANTHER" id="PTHR33463:SF221">
    <property type="entry name" value="LEUCINE-RICH REPEAT DOMAIN, L DOMAIN-CONTAINING PROTEIN"/>
    <property type="match status" value="1"/>
</dbReference>
<comment type="similarity">
    <text evidence="1">Belongs to the disease resistance NB-LRR family.</text>
</comment>
<sequence length="862" mass="98222">MPTLKRKLEELSNREADMDGLETWCRKAQRIRGEYWSMVQAFREGHCSFRKGWTTHAAGRRNSSPLVTTGLVDKESKKTINKICNYLMEDEIVIIGIYGMAGVGKTTILMHVHNRVLEDPNFNDVFWVTVPRKFSIYKLQNEIANVVGLDNLSMDKDVKRRACILNRHLKRKRAVLCLDGLSMHFDIEDVGIPVEKGSIKLVMTTRLLDVYEKMVCQKQVKIGPLDLRDDCWVLFLKKLCFGRDLPSEVKKIASSILDKCGGLPLGIIEIATQMRGPKGVHEWKDLLQQLENSMMELGVFKKLKLSYMNLGNLQVQQSFLHLILCFGEYSKAEIIEKVLIESFMDEGLLSGIATRQELHNKGNTILDKIKKACLGVDKDTEYLLVHPLIRDMALQIVTSTTHMVKANMGLKEIPKDKFWTDHLEKVFLQSNDIKEIPYGISPNCPKLMRLSLDNNVSLEAIHKSFFKHMKGLKVLDLSKTKITELPDTISHLESLEALLLRECKELHCVPCVRKFKALKKLDLSGCVMLGEVPEGMEMLIKGLPEGVLGKLVNLQYLVINYDMAWEEVIELTLVERFYCSVEGFYCSVPNVETFNACVRLVEQNSSQSYDLALSLSGNYFFRDNKHERRIIIESCHSIAAMVNGEIGGDGRALFPKNVQVLEVGQCDEVTSLCEVGPLNNLEELKIKEWEKLEELGAVHFPRLPRLNITRCTKLKHFLKEGHELRCLQWLKIEGSEELEGINIAAPFLYNIKVYRCPKMKWVVKWQWLATHLPNLRSIKIKDCEQLEEIVGGLPPIGAPCCLTKIDIEGCSNLRHDVLLNLPFLQHVVVPGCISVEPIMSFVQPLHLINLTFKDSSRAEDHM</sequence>
<dbReference type="Gene3D" id="3.40.50.300">
    <property type="entry name" value="P-loop containing nucleotide triphosphate hydrolases"/>
    <property type="match status" value="1"/>
</dbReference>
<gene>
    <name evidence="6" type="ORF">EUGRSUZ_F01019</name>
</gene>
<dbReference type="SUPFAM" id="SSF52540">
    <property type="entry name" value="P-loop containing nucleoside triphosphate hydrolases"/>
    <property type="match status" value="1"/>
</dbReference>
<keyword evidence="4" id="KW-0067">ATP-binding</keyword>
<name>A0A059BMA0_EUCGR</name>
<keyword evidence="3" id="KW-0611">Plant defense</keyword>
<evidence type="ECO:0000256" key="4">
    <source>
        <dbReference type="ARBA" id="ARBA00022840"/>
    </source>
</evidence>
<dbReference type="GO" id="GO:0005524">
    <property type="term" value="F:ATP binding"/>
    <property type="evidence" value="ECO:0007669"/>
    <property type="project" value="UniProtKB-KW"/>
</dbReference>
<accession>A0A059BMA0</accession>
<dbReference type="Pfam" id="PF13855">
    <property type="entry name" value="LRR_8"/>
    <property type="match status" value="1"/>
</dbReference>
<evidence type="ECO:0000256" key="2">
    <source>
        <dbReference type="ARBA" id="ARBA00022741"/>
    </source>
</evidence>
<dbReference type="Gene3D" id="1.10.8.430">
    <property type="entry name" value="Helical domain of apoptotic protease-activating factors"/>
    <property type="match status" value="1"/>
</dbReference>
<dbReference type="eggNOG" id="KOG4658">
    <property type="taxonomic scope" value="Eukaryota"/>
</dbReference>
<dbReference type="InterPro" id="IPR027417">
    <property type="entry name" value="P-loop_NTPase"/>
</dbReference>
<protein>
    <recommendedName>
        <fullName evidence="5">NB-ARC domain-containing protein</fullName>
    </recommendedName>
</protein>
<dbReference type="InterPro" id="IPR042197">
    <property type="entry name" value="Apaf_helical"/>
</dbReference>
<dbReference type="STRING" id="71139.A0A059BMA0"/>
<dbReference type="PRINTS" id="PR00364">
    <property type="entry name" value="DISEASERSIST"/>
</dbReference>
<dbReference type="Pfam" id="PF00931">
    <property type="entry name" value="NB-ARC"/>
    <property type="match status" value="1"/>
</dbReference>
<dbReference type="InterPro" id="IPR001611">
    <property type="entry name" value="Leu-rich_rpt"/>
</dbReference>
<dbReference type="GO" id="GO:0006952">
    <property type="term" value="P:defense response"/>
    <property type="evidence" value="ECO:0007669"/>
    <property type="project" value="UniProtKB-KW"/>
</dbReference>
<evidence type="ECO:0000259" key="5">
    <source>
        <dbReference type="Pfam" id="PF00931"/>
    </source>
</evidence>
<dbReference type="Gramene" id="KCW67233">
    <property type="protein sequence ID" value="KCW67233"/>
    <property type="gene ID" value="EUGRSUZ_F01019"/>
</dbReference>
<dbReference type="InterPro" id="IPR050905">
    <property type="entry name" value="Plant_NBS-LRR"/>
</dbReference>
<dbReference type="InParanoid" id="A0A059BMA0"/>
<dbReference type="InterPro" id="IPR032675">
    <property type="entry name" value="LRR_dom_sf"/>
</dbReference>